<feature type="signal peptide" evidence="1">
    <location>
        <begin position="1"/>
        <end position="20"/>
    </location>
</feature>
<organism evidence="2 3">
    <name type="scientific">Pararge aegeria aegeria</name>
    <dbReference type="NCBI Taxonomy" id="348720"/>
    <lineage>
        <taxon>Eukaryota</taxon>
        <taxon>Metazoa</taxon>
        <taxon>Ecdysozoa</taxon>
        <taxon>Arthropoda</taxon>
        <taxon>Hexapoda</taxon>
        <taxon>Insecta</taxon>
        <taxon>Pterygota</taxon>
        <taxon>Neoptera</taxon>
        <taxon>Endopterygota</taxon>
        <taxon>Lepidoptera</taxon>
        <taxon>Glossata</taxon>
        <taxon>Ditrysia</taxon>
        <taxon>Papilionoidea</taxon>
        <taxon>Nymphalidae</taxon>
        <taxon>Satyrinae</taxon>
        <taxon>Satyrini</taxon>
        <taxon>Parargina</taxon>
        <taxon>Pararge</taxon>
    </lineage>
</organism>
<evidence type="ECO:0000313" key="2">
    <source>
        <dbReference type="EMBL" id="CAH2211508.1"/>
    </source>
</evidence>
<keyword evidence="3" id="KW-1185">Reference proteome</keyword>
<evidence type="ECO:0000313" key="3">
    <source>
        <dbReference type="Proteomes" id="UP000838756"/>
    </source>
</evidence>
<feature type="chain" id="PRO_5035872498" evidence="1">
    <location>
        <begin position="21"/>
        <end position="110"/>
    </location>
</feature>
<protein>
    <submittedName>
        <fullName evidence="2">Jg3152 protein</fullName>
    </submittedName>
</protein>
<reference evidence="2" key="1">
    <citation type="submission" date="2022-03" db="EMBL/GenBank/DDBJ databases">
        <authorList>
            <person name="Lindestad O."/>
        </authorList>
    </citation>
    <scope>NUCLEOTIDE SEQUENCE</scope>
</reference>
<keyword evidence="1" id="KW-0732">Signal</keyword>
<dbReference type="AlphaFoldDB" id="A0A8S4QJI3"/>
<proteinExistence type="predicted"/>
<accession>A0A8S4QJI3</accession>
<evidence type="ECO:0000256" key="1">
    <source>
        <dbReference type="SAM" id="SignalP"/>
    </source>
</evidence>
<gene>
    <name evidence="2" type="primary">jg3152</name>
    <name evidence="2" type="ORF">PAEG_LOCUS3323</name>
</gene>
<sequence length="110" mass="12229">MRLALCRLIASAAIISVATAMAAKNDKHPATEQYLCSSHKHFPVMGNKPMAINLDLDSPSSSYLYVYNKIVLRRYLALTRSIQGLKCKRETNERQRGTVGLAFDICLSPT</sequence>
<name>A0A8S4QJI3_9NEOP</name>
<dbReference type="EMBL" id="CAKXAJ010010580">
    <property type="protein sequence ID" value="CAH2211508.1"/>
    <property type="molecule type" value="Genomic_DNA"/>
</dbReference>
<dbReference type="Proteomes" id="UP000838756">
    <property type="component" value="Unassembled WGS sequence"/>
</dbReference>
<comment type="caution">
    <text evidence="2">The sequence shown here is derived from an EMBL/GenBank/DDBJ whole genome shotgun (WGS) entry which is preliminary data.</text>
</comment>